<dbReference type="Pfam" id="PF00151">
    <property type="entry name" value="Lipase"/>
    <property type="match status" value="1"/>
</dbReference>
<evidence type="ECO:0000256" key="6">
    <source>
        <dbReference type="RuleBase" id="RU004262"/>
    </source>
</evidence>
<dbReference type="GO" id="GO:0004806">
    <property type="term" value="F:triacylglycerol lipase activity"/>
    <property type="evidence" value="ECO:0007669"/>
    <property type="project" value="InterPro"/>
</dbReference>
<keyword evidence="3" id="KW-0964">Secreted</keyword>
<dbReference type="InterPro" id="IPR000734">
    <property type="entry name" value="TAG_lipase"/>
</dbReference>
<organism evidence="9 10">
    <name type="scientific">Stichopus japonicus</name>
    <name type="common">Sea cucumber</name>
    <dbReference type="NCBI Taxonomy" id="307972"/>
    <lineage>
        <taxon>Eukaryota</taxon>
        <taxon>Metazoa</taxon>
        <taxon>Echinodermata</taxon>
        <taxon>Eleutherozoa</taxon>
        <taxon>Echinozoa</taxon>
        <taxon>Holothuroidea</taxon>
        <taxon>Aspidochirotacea</taxon>
        <taxon>Aspidochirotida</taxon>
        <taxon>Stichopodidae</taxon>
        <taxon>Apostichopus</taxon>
    </lineage>
</organism>
<keyword evidence="4" id="KW-1015">Disulfide bond</keyword>
<proteinExistence type="inferred from homology"/>
<accession>A0A2G8K9S2</accession>
<dbReference type="InterPro" id="IPR029058">
    <property type="entry name" value="AB_hydrolase_fold"/>
</dbReference>
<keyword evidence="10" id="KW-1185">Reference proteome</keyword>
<dbReference type="STRING" id="307972.A0A2G8K9S2"/>
<dbReference type="GO" id="GO:0005615">
    <property type="term" value="C:extracellular space"/>
    <property type="evidence" value="ECO:0007669"/>
    <property type="project" value="TreeGrafter"/>
</dbReference>
<gene>
    <name evidence="9" type="ORF">BSL78_18402</name>
</gene>
<dbReference type="SUPFAM" id="SSF53474">
    <property type="entry name" value="alpha/beta-Hydrolases"/>
    <property type="match status" value="1"/>
</dbReference>
<evidence type="ECO:0000313" key="10">
    <source>
        <dbReference type="Proteomes" id="UP000230750"/>
    </source>
</evidence>
<dbReference type="PANTHER" id="PTHR11610">
    <property type="entry name" value="LIPASE"/>
    <property type="match status" value="1"/>
</dbReference>
<feature type="signal peptide" evidence="7">
    <location>
        <begin position="1"/>
        <end position="16"/>
    </location>
</feature>
<dbReference type="PANTHER" id="PTHR11610:SF173">
    <property type="entry name" value="LIPASE DOMAIN-CONTAINING PROTEIN-RELATED"/>
    <property type="match status" value="1"/>
</dbReference>
<evidence type="ECO:0000256" key="2">
    <source>
        <dbReference type="ARBA" id="ARBA00010701"/>
    </source>
</evidence>
<dbReference type="EMBL" id="MRZV01000758">
    <property type="protein sequence ID" value="PIK44730.1"/>
    <property type="molecule type" value="Genomic_DNA"/>
</dbReference>
<dbReference type="PRINTS" id="PR00823">
    <property type="entry name" value="PANCLIPASE"/>
</dbReference>
<dbReference type="InterPro" id="IPR013818">
    <property type="entry name" value="Lipase"/>
</dbReference>
<sequence length="498" mass="55464">MLNLCFLAFLFGTTFAGEVCYTDLGCFDNAPPFLDLQDRPLSLLPSSREDINTTFLLNTPTNPNESGQQLVSNQDLTTISSSNFDSNLPTKFIIHGYLEVGDLGWMTDMSSAMLSQGSYNVFRVSWDLKPGNDHYAKMSSNARIVGAEIALLIDQLLTYAPAGSTASDASSYHLIGRGIGSHVAGYAGERHNPKLGRISALDPAGPYFENCDVIVRLDHTDAEFVDVIHADTNLIRTMGMGMHQATGHADFYPNGGHDQPACPSRILSILFIEGTIYEGGVQYVLCDHEKAHEMYIESITSGCNSWLPYCDNNLDNYVDGITGYYDAANAMPMGFHADKSYMISETQYFQPYVTRTVDEKDEPHCKSQYRAKVYFDDPRDADEAHGDLYIRYGNDAGLWTEKIHMANTGENAYEPGLSYYVTGAGNSFAEPLTRIEFSWEYDGDWYNPISWDIFRNPDVYVSRIEVDSLDVRQSSAFCSTVSDGLVRSNKHDVIFLPC</sequence>
<name>A0A2G8K9S2_STIJA</name>
<reference evidence="9 10" key="1">
    <citation type="journal article" date="2017" name="PLoS Biol.">
        <title>The sea cucumber genome provides insights into morphological evolution and visceral regeneration.</title>
        <authorList>
            <person name="Zhang X."/>
            <person name="Sun L."/>
            <person name="Yuan J."/>
            <person name="Sun Y."/>
            <person name="Gao Y."/>
            <person name="Zhang L."/>
            <person name="Li S."/>
            <person name="Dai H."/>
            <person name="Hamel J.F."/>
            <person name="Liu C."/>
            <person name="Yu Y."/>
            <person name="Liu S."/>
            <person name="Lin W."/>
            <person name="Guo K."/>
            <person name="Jin S."/>
            <person name="Xu P."/>
            <person name="Storey K.B."/>
            <person name="Huan P."/>
            <person name="Zhang T."/>
            <person name="Zhou Y."/>
            <person name="Zhang J."/>
            <person name="Lin C."/>
            <person name="Li X."/>
            <person name="Xing L."/>
            <person name="Huo D."/>
            <person name="Sun M."/>
            <person name="Wang L."/>
            <person name="Mercier A."/>
            <person name="Li F."/>
            <person name="Yang H."/>
            <person name="Xiang J."/>
        </authorList>
    </citation>
    <scope>NUCLEOTIDE SEQUENCE [LARGE SCALE GENOMIC DNA]</scope>
    <source>
        <strain evidence="9">Shaxun</strain>
        <tissue evidence="9">Muscle</tissue>
    </source>
</reference>
<dbReference type="ESTHER" id="stija-a0a2g8k9s2">
    <property type="family name" value="Pancreatic_lipase"/>
</dbReference>
<keyword evidence="7" id="KW-0732">Signal</keyword>
<dbReference type="AlphaFoldDB" id="A0A2G8K9S2"/>
<evidence type="ECO:0000256" key="3">
    <source>
        <dbReference type="ARBA" id="ARBA00022525"/>
    </source>
</evidence>
<keyword evidence="5" id="KW-0479">Metal-binding</keyword>
<comment type="subcellular location">
    <subcellularLocation>
        <location evidence="1">Secreted</location>
    </subcellularLocation>
</comment>
<evidence type="ECO:0000256" key="1">
    <source>
        <dbReference type="ARBA" id="ARBA00004613"/>
    </source>
</evidence>
<dbReference type="Proteomes" id="UP000230750">
    <property type="component" value="Unassembled WGS sequence"/>
</dbReference>
<feature type="binding site" evidence="5">
    <location>
        <position position="221"/>
    </location>
    <ligand>
        <name>Ca(2+)</name>
        <dbReference type="ChEBI" id="CHEBI:29108"/>
    </ligand>
</feature>
<dbReference type="Gene3D" id="3.40.50.1820">
    <property type="entry name" value="alpha/beta hydrolase"/>
    <property type="match status" value="1"/>
</dbReference>
<dbReference type="InterPro" id="IPR002331">
    <property type="entry name" value="Lipase_panc"/>
</dbReference>
<evidence type="ECO:0000256" key="5">
    <source>
        <dbReference type="PIRSR" id="PIRSR000865-2"/>
    </source>
</evidence>
<comment type="caution">
    <text evidence="9">The sequence shown here is derived from an EMBL/GenBank/DDBJ whole genome shotgun (WGS) entry which is preliminary data.</text>
</comment>
<dbReference type="InterPro" id="IPR016272">
    <property type="entry name" value="Lipase_LIPH"/>
</dbReference>
<feature type="chain" id="PRO_5013869875" evidence="7">
    <location>
        <begin position="17"/>
        <end position="498"/>
    </location>
</feature>
<evidence type="ECO:0000256" key="4">
    <source>
        <dbReference type="ARBA" id="ARBA00023157"/>
    </source>
</evidence>
<dbReference type="InterPro" id="IPR033906">
    <property type="entry name" value="Lipase_N"/>
</dbReference>
<dbReference type="PIRSF" id="PIRSF000865">
    <property type="entry name" value="Lipoprotein_lipase_LIPH"/>
    <property type="match status" value="1"/>
</dbReference>
<feature type="binding site" evidence="5">
    <location>
        <position position="216"/>
    </location>
    <ligand>
        <name>Ca(2+)</name>
        <dbReference type="ChEBI" id="CHEBI:29108"/>
    </ligand>
</feature>
<dbReference type="GO" id="GO:0016042">
    <property type="term" value="P:lipid catabolic process"/>
    <property type="evidence" value="ECO:0007669"/>
    <property type="project" value="TreeGrafter"/>
</dbReference>
<dbReference type="CDD" id="cd00707">
    <property type="entry name" value="Pancreat_lipase_like"/>
    <property type="match status" value="1"/>
</dbReference>
<dbReference type="PRINTS" id="PR00821">
    <property type="entry name" value="TAGLIPASE"/>
</dbReference>
<evidence type="ECO:0000259" key="8">
    <source>
        <dbReference type="Pfam" id="PF00151"/>
    </source>
</evidence>
<evidence type="ECO:0000313" key="9">
    <source>
        <dbReference type="EMBL" id="PIK44730.1"/>
    </source>
</evidence>
<keyword evidence="5" id="KW-0106">Calcium</keyword>
<protein>
    <submittedName>
        <fullName evidence="9">Putative pancreatic triacylglycerol lipase</fullName>
    </submittedName>
</protein>
<feature type="binding site" evidence="5">
    <location>
        <position position="218"/>
    </location>
    <ligand>
        <name>Ca(2+)</name>
        <dbReference type="ChEBI" id="CHEBI:29108"/>
    </ligand>
</feature>
<comment type="similarity">
    <text evidence="2 6">Belongs to the AB hydrolase superfamily. Lipase family.</text>
</comment>
<evidence type="ECO:0000256" key="7">
    <source>
        <dbReference type="SAM" id="SignalP"/>
    </source>
</evidence>
<dbReference type="OrthoDB" id="199913at2759"/>
<dbReference type="GO" id="GO:0046872">
    <property type="term" value="F:metal ion binding"/>
    <property type="evidence" value="ECO:0007669"/>
    <property type="project" value="UniProtKB-KW"/>
</dbReference>
<feature type="domain" description="Lipase" evidence="8">
    <location>
        <begin position="18"/>
        <end position="342"/>
    </location>
</feature>